<evidence type="ECO:0000313" key="2">
    <source>
        <dbReference type="Proteomes" id="UP000242381"/>
    </source>
</evidence>
<dbReference type="EMBL" id="KV921294">
    <property type="protein sequence ID" value="ORE20405.1"/>
    <property type="molecule type" value="Genomic_DNA"/>
</dbReference>
<name>A0A1X0S800_RHIZD</name>
<reference evidence="1 2" key="1">
    <citation type="journal article" date="2016" name="Proc. Natl. Acad. Sci. U.S.A.">
        <title>Lipid metabolic changes in an early divergent fungus govern the establishment of a mutualistic symbiosis with endobacteria.</title>
        <authorList>
            <person name="Lastovetsky O.A."/>
            <person name="Gaspar M.L."/>
            <person name="Mondo S.J."/>
            <person name="LaButti K.M."/>
            <person name="Sandor L."/>
            <person name="Grigoriev I.V."/>
            <person name="Henry S.A."/>
            <person name="Pawlowska T.E."/>
        </authorList>
    </citation>
    <scope>NUCLEOTIDE SEQUENCE [LARGE SCALE GENOMIC DNA]</scope>
    <source>
        <strain evidence="1 2">ATCC 11559</strain>
    </source>
</reference>
<dbReference type="Proteomes" id="UP000242381">
    <property type="component" value="Unassembled WGS sequence"/>
</dbReference>
<sequence length="139" mass="16645">MSLKSIDELVRFFSPKRRKLMSLCGRQRRMFEKSRDRRVLLDLLRLFLIKDIITSFVLKVIAKIFLSHLKEKSATFISILFHLFRKSEVTPIQWFALENRIFESDCIVRPVEILLIHIFQNTSVDVVRRTLRTSLFFEI</sequence>
<evidence type="ECO:0000313" key="1">
    <source>
        <dbReference type="EMBL" id="ORE20405.1"/>
    </source>
</evidence>
<organism evidence="1 2">
    <name type="scientific">Rhizopus microsporus</name>
    <dbReference type="NCBI Taxonomy" id="58291"/>
    <lineage>
        <taxon>Eukaryota</taxon>
        <taxon>Fungi</taxon>
        <taxon>Fungi incertae sedis</taxon>
        <taxon>Mucoromycota</taxon>
        <taxon>Mucoromycotina</taxon>
        <taxon>Mucoromycetes</taxon>
        <taxon>Mucorales</taxon>
        <taxon>Mucorineae</taxon>
        <taxon>Rhizopodaceae</taxon>
        <taxon>Rhizopus</taxon>
    </lineage>
</organism>
<dbReference type="AlphaFoldDB" id="A0A1X0S800"/>
<gene>
    <name evidence="1" type="ORF">BCV71DRAFT_280479</name>
</gene>
<protein>
    <submittedName>
        <fullName evidence="1">Uncharacterized protein</fullName>
    </submittedName>
</protein>
<proteinExistence type="predicted"/>
<accession>A0A1X0S800</accession>